<dbReference type="RefSeq" id="WP_110886928.1">
    <property type="nucleotide sequence ID" value="NZ_QJSX01000008.1"/>
</dbReference>
<organism evidence="2 3">
    <name type="scientific">Deinococcus yavapaiensis KR-236</name>
    <dbReference type="NCBI Taxonomy" id="694435"/>
    <lineage>
        <taxon>Bacteria</taxon>
        <taxon>Thermotogati</taxon>
        <taxon>Deinococcota</taxon>
        <taxon>Deinococci</taxon>
        <taxon>Deinococcales</taxon>
        <taxon>Deinococcaceae</taxon>
        <taxon>Deinococcus</taxon>
    </lineage>
</organism>
<dbReference type="AlphaFoldDB" id="A0A318S510"/>
<proteinExistence type="predicted"/>
<feature type="region of interest" description="Disordered" evidence="1">
    <location>
        <begin position="119"/>
        <end position="155"/>
    </location>
</feature>
<keyword evidence="3" id="KW-1185">Reference proteome</keyword>
<dbReference type="EMBL" id="QJSX01000008">
    <property type="protein sequence ID" value="PYE53564.1"/>
    <property type="molecule type" value="Genomic_DNA"/>
</dbReference>
<reference evidence="2 3" key="1">
    <citation type="submission" date="2018-06" db="EMBL/GenBank/DDBJ databases">
        <title>Genomic Encyclopedia of Type Strains, Phase IV (KMG-IV): sequencing the most valuable type-strain genomes for metagenomic binning, comparative biology and taxonomic classification.</title>
        <authorList>
            <person name="Goeker M."/>
        </authorList>
    </citation>
    <scope>NUCLEOTIDE SEQUENCE [LARGE SCALE GENOMIC DNA]</scope>
    <source>
        <strain evidence="2 3">DSM 18048</strain>
    </source>
</reference>
<feature type="compositionally biased region" description="Low complexity" evidence="1">
    <location>
        <begin position="130"/>
        <end position="146"/>
    </location>
</feature>
<evidence type="ECO:0000313" key="2">
    <source>
        <dbReference type="EMBL" id="PYE53564.1"/>
    </source>
</evidence>
<comment type="caution">
    <text evidence="2">The sequence shown here is derived from an EMBL/GenBank/DDBJ whole genome shotgun (WGS) entry which is preliminary data.</text>
</comment>
<dbReference type="Proteomes" id="UP000248326">
    <property type="component" value="Unassembled WGS sequence"/>
</dbReference>
<protein>
    <submittedName>
        <fullName evidence="2">Uncharacterized protein</fullName>
    </submittedName>
</protein>
<gene>
    <name evidence="2" type="ORF">DES52_10893</name>
</gene>
<sequence>MTFRKLSDQVQQLSNPQRSDTFVKLFRSAVREGEFDAVYIPERFSLPKQYSKRGSEEKYAKEAKDMVFEVTSEFEAWFERIDRDLTGNRRNAKVKPSLEAIERGEVDFTLLAQETRRKMEASFHKGQNLGSSRAKARSAPKSGRSGRASKAKAAK</sequence>
<evidence type="ECO:0000313" key="3">
    <source>
        <dbReference type="Proteomes" id="UP000248326"/>
    </source>
</evidence>
<accession>A0A318S510</accession>
<evidence type="ECO:0000256" key="1">
    <source>
        <dbReference type="SAM" id="MobiDB-lite"/>
    </source>
</evidence>
<name>A0A318S510_9DEIO</name>
<dbReference type="OrthoDB" id="73423at2"/>